<reference evidence="2 3" key="1">
    <citation type="submission" date="2019-02" db="EMBL/GenBank/DDBJ databases">
        <title>Deep-cultivation of Planctomycetes and their phenomic and genomic characterization uncovers novel biology.</title>
        <authorList>
            <person name="Wiegand S."/>
            <person name="Jogler M."/>
            <person name="Boedeker C."/>
            <person name="Pinto D."/>
            <person name="Vollmers J."/>
            <person name="Rivas-Marin E."/>
            <person name="Kohn T."/>
            <person name="Peeters S.H."/>
            <person name="Heuer A."/>
            <person name="Rast P."/>
            <person name="Oberbeckmann S."/>
            <person name="Bunk B."/>
            <person name="Jeske O."/>
            <person name="Meyerdierks A."/>
            <person name="Storesund J.E."/>
            <person name="Kallscheuer N."/>
            <person name="Luecker S."/>
            <person name="Lage O.M."/>
            <person name="Pohl T."/>
            <person name="Merkel B.J."/>
            <person name="Hornburger P."/>
            <person name="Mueller R.-W."/>
            <person name="Bruemmer F."/>
            <person name="Labrenz M."/>
            <person name="Spormann A.M."/>
            <person name="Op Den Camp H."/>
            <person name="Overmann J."/>
            <person name="Amann R."/>
            <person name="Jetten M.S.M."/>
            <person name="Mascher T."/>
            <person name="Medema M.H."/>
            <person name="Devos D.P."/>
            <person name="Kaster A.-K."/>
            <person name="Ovreas L."/>
            <person name="Rohde M."/>
            <person name="Galperin M.Y."/>
            <person name="Jogler C."/>
        </authorList>
    </citation>
    <scope>NUCLEOTIDE SEQUENCE [LARGE SCALE GENOMIC DNA]</scope>
    <source>
        <strain evidence="2 3">V7</strain>
    </source>
</reference>
<dbReference type="GO" id="GO:0016740">
    <property type="term" value="F:transferase activity"/>
    <property type="evidence" value="ECO:0007669"/>
    <property type="project" value="UniProtKB-KW"/>
</dbReference>
<feature type="transmembrane region" description="Helical" evidence="1">
    <location>
        <begin position="159"/>
        <end position="178"/>
    </location>
</feature>
<dbReference type="EMBL" id="SJPZ01000002">
    <property type="protein sequence ID" value="TWU62631.1"/>
    <property type="molecule type" value="Genomic_DNA"/>
</dbReference>
<evidence type="ECO:0000313" key="3">
    <source>
        <dbReference type="Proteomes" id="UP000316476"/>
    </source>
</evidence>
<keyword evidence="1" id="KW-1133">Transmembrane helix</keyword>
<proteinExistence type="predicted"/>
<gene>
    <name evidence="2" type="primary">ubiB_3</name>
    <name evidence="2" type="ORF">V7x_43660</name>
</gene>
<name>A0A5C6FR75_9PLAN</name>
<organism evidence="2 3">
    <name type="scientific">Crateriforma conspicua</name>
    <dbReference type="NCBI Taxonomy" id="2527996"/>
    <lineage>
        <taxon>Bacteria</taxon>
        <taxon>Pseudomonadati</taxon>
        <taxon>Planctomycetota</taxon>
        <taxon>Planctomycetia</taxon>
        <taxon>Planctomycetales</taxon>
        <taxon>Planctomycetaceae</taxon>
        <taxon>Crateriforma</taxon>
    </lineage>
</organism>
<sequence length="190" mass="21433">MLEEYTNQSLSEFDLSGCLKETIEIIRRYQIYLPSKVAMLLKVLIMLEGTSHQLDPRFSLAELIRPFGQRAMKRQLSPKRLARRAKANLEQWQRLMEILPHDAADILHKLKKGEFDVHLEHRKLDHVVNRLVIGILTAALFVGSSLMLSLKVIPSVYDVSVAGAAGCLVSILLGIRLLRAVHQSGDVTTK</sequence>
<evidence type="ECO:0000313" key="2">
    <source>
        <dbReference type="EMBL" id="TWU62631.1"/>
    </source>
</evidence>
<evidence type="ECO:0000256" key="1">
    <source>
        <dbReference type="SAM" id="Phobius"/>
    </source>
</evidence>
<keyword evidence="1" id="KW-0812">Transmembrane</keyword>
<dbReference type="AlphaFoldDB" id="A0A5C6FR75"/>
<evidence type="ECO:0008006" key="4">
    <source>
        <dbReference type="Google" id="ProtNLM"/>
    </source>
</evidence>
<comment type="caution">
    <text evidence="2">The sequence shown here is derived from an EMBL/GenBank/DDBJ whole genome shotgun (WGS) entry which is preliminary data.</text>
</comment>
<dbReference type="Proteomes" id="UP000316476">
    <property type="component" value="Unassembled WGS sequence"/>
</dbReference>
<protein>
    <recommendedName>
        <fullName evidence="4">Ubiquinone biosynthesis protein UbiB</fullName>
    </recommendedName>
</protein>
<keyword evidence="2" id="KW-0808">Transferase</keyword>
<feature type="transmembrane region" description="Helical" evidence="1">
    <location>
        <begin position="131"/>
        <end position="153"/>
    </location>
</feature>
<keyword evidence="1" id="KW-0472">Membrane</keyword>
<accession>A0A5C6FR75</accession>